<reference evidence="2" key="1">
    <citation type="journal article" date="2008" name="Nat. Genet.">
        <title>The Pristionchus pacificus genome provides a unique perspective on nematode lifestyle and parasitism.</title>
        <authorList>
            <person name="Dieterich C."/>
            <person name="Clifton S.W."/>
            <person name="Schuster L.N."/>
            <person name="Chinwalla A."/>
            <person name="Delehaunty K."/>
            <person name="Dinkelacker I."/>
            <person name="Fulton L."/>
            <person name="Fulton R."/>
            <person name="Godfrey J."/>
            <person name="Minx P."/>
            <person name="Mitreva M."/>
            <person name="Roeseler W."/>
            <person name="Tian H."/>
            <person name="Witte H."/>
            <person name="Yang S.P."/>
            <person name="Wilson R.K."/>
            <person name="Sommer R.J."/>
        </authorList>
    </citation>
    <scope>NUCLEOTIDE SEQUENCE [LARGE SCALE GENOMIC DNA]</scope>
    <source>
        <strain evidence="2">PS312</strain>
    </source>
</reference>
<protein>
    <submittedName>
        <fullName evidence="1">Uncharacterized protein</fullName>
    </submittedName>
</protein>
<accession>A0A2A6BC55</accession>
<name>A0A2A6BC55_PRIPA</name>
<keyword evidence="2" id="KW-1185">Reference proteome</keyword>
<organism evidence="1 2">
    <name type="scientific">Pristionchus pacificus</name>
    <name type="common">Parasitic nematode worm</name>
    <dbReference type="NCBI Taxonomy" id="54126"/>
    <lineage>
        <taxon>Eukaryota</taxon>
        <taxon>Metazoa</taxon>
        <taxon>Ecdysozoa</taxon>
        <taxon>Nematoda</taxon>
        <taxon>Chromadorea</taxon>
        <taxon>Rhabditida</taxon>
        <taxon>Rhabditina</taxon>
        <taxon>Diplogasteromorpha</taxon>
        <taxon>Diplogasteroidea</taxon>
        <taxon>Neodiplogasteridae</taxon>
        <taxon>Pristionchus</taxon>
    </lineage>
</organism>
<proteinExistence type="predicted"/>
<accession>A0A8R1YQJ9</accession>
<dbReference type="AlphaFoldDB" id="A0A2A6BC55"/>
<dbReference type="EnsemblMetazoa" id="PPA32019.1">
    <property type="protein sequence ID" value="PPA32019.1"/>
    <property type="gene ID" value="WBGene00204882"/>
</dbReference>
<sequence>MKSCLIIVSVLLPITFGLQCYTGNSVIRGKDVGTNAKTCDEGESCLFATIDGISPLVKLKHAGCSKTRCRFIGRNNCKDVKIGTIQASGCCCDTGDFCEVPQEKKGLLDKIKDKAGIAKDIFNGIFGGKE</sequence>
<evidence type="ECO:0000313" key="2">
    <source>
        <dbReference type="Proteomes" id="UP000005239"/>
    </source>
</evidence>
<dbReference type="Proteomes" id="UP000005239">
    <property type="component" value="Unassembled WGS sequence"/>
</dbReference>
<reference evidence="1" key="2">
    <citation type="submission" date="2022-06" db="UniProtKB">
        <authorList>
            <consortium name="EnsemblMetazoa"/>
        </authorList>
    </citation>
    <scope>IDENTIFICATION</scope>
    <source>
        <strain evidence="1">PS312</strain>
    </source>
</reference>
<gene>
    <name evidence="1" type="primary">WBGene00204882</name>
</gene>
<evidence type="ECO:0000313" key="1">
    <source>
        <dbReference type="EnsemblMetazoa" id="PPA32019.1"/>
    </source>
</evidence>
<dbReference type="PANTHER" id="PTHR21749">
    <property type="entry name" value="PRION-LIKE- Q/N-RICH -DOMAIN-BEARING PROTEIN PROTEIN 24"/>
    <property type="match status" value="1"/>
</dbReference>
<dbReference type="PANTHER" id="PTHR21749:SF6">
    <property type="entry name" value="ACTIVIN_RECP DOMAIN-CONTAINING PROTEIN"/>
    <property type="match status" value="1"/>
</dbReference>